<keyword evidence="1" id="KW-0472">Membrane</keyword>
<dbReference type="CDD" id="cd16328">
    <property type="entry name" value="RseA_N"/>
    <property type="match status" value="1"/>
</dbReference>
<comment type="caution">
    <text evidence="3">The sequence shown here is derived from an EMBL/GenBank/DDBJ whole genome shotgun (WGS) entry which is preliminary data.</text>
</comment>
<proteinExistence type="inferred from homology"/>
<dbReference type="SUPFAM" id="SSF89069">
    <property type="entry name" value="N-terminal, cytoplasmic domain of anti-sigmaE factor RseA"/>
    <property type="match status" value="1"/>
</dbReference>
<dbReference type="Gene3D" id="1.10.10.880">
    <property type="entry name" value="Anti sigma-E protein RseA, N-terminal domain"/>
    <property type="match status" value="1"/>
</dbReference>
<gene>
    <name evidence="3" type="ORF">GCM10009111_26250</name>
</gene>
<evidence type="ECO:0000259" key="2">
    <source>
        <dbReference type="Pfam" id="PF03872"/>
    </source>
</evidence>
<evidence type="ECO:0000256" key="1">
    <source>
        <dbReference type="PIRNR" id="PIRNR016938"/>
    </source>
</evidence>
<dbReference type="Proteomes" id="UP001500021">
    <property type="component" value="Unassembled WGS sequence"/>
</dbReference>
<name>A0ABP3WKH7_9GAMM</name>
<protein>
    <recommendedName>
        <fullName evidence="1">Anti-sigma-E factor RseA</fullName>
    </recommendedName>
    <alternativeName>
        <fullName evidence="1">Regulator of SigE</fullName>
    </alternativeName>
    <alternativeName>
        <fullName evidence="1">Sigma-E anti-sigma factor RseA</fullName>
    </alternativeName>
    <alternativeName>
        <fullName evidence="1">Sigma-E factor negative regulatory protein</fullName>
    </alternativeName>
</protein>
<reference evidence="4" key="1">
    <citation type="journal article" date="2019" name="Int. J. Syst. Evol. Microbiol.">
        <title>The Global Catalogue of Microorganisms (GCM) 10K type strain sequencing project: providing services to taxonomists for standard genome sequencing and annotation.</title>
        <authorList>
            <consortium name="The Broad Institute Genomics Platform"/>
            <consortium name="The Broad Institute Genome Sequencing Center for Infectious Disease"/>
            <person name="Wu L."/>
            <person name="Ma J."/>
        </authorList>
    </citation>
    <scope>NUCLEOTIDE SEQUENCE [LARGE SCALE GENOMIC DNA]</scope>
    <source>
        <strain evidence="4">JCM 15608</strain>
    </source>
</reference>
<comment type="similarity">
    <text evidence="1">Belongs to the RseA family.</text>
</comment>
<evidence type="ECO:0000313" key="4">
    <source>
        <dbReference type="Proteomes" id="UP001500021"/>
    </source>
</evidence>
<dbReference type="EMBL" id="BAAAFA010000009">
    <property type="protein sequence ID" value="GAA0820558.1"/>
    <property type="molecule type" value="Genomic_DNA"/>
</dbReference>
<organism evidence="3 4">
    <name type="scientific">Colwellia asteriadis</name>
    <dbReference type="NCBI Taxonomy" id="517723"/>
    <lineage>
        <taxon>Bacteria</taxon>
        <taxon>Pseudomonadati</taxon>
        <taxon>Pseudomonadota</taxon>
        <taxon>Gammaproteobacteria</taxon>
        <taxon>Alteromonadales</taxon>
        <taxon>Colwelliaceae</taxon>
        <taxon>Colwellia</taxon>
    </lineage>
</organism>
<dbReference type="InterPro" id="IPR026279">
    <property type="entry name" value="RseA"/>
</dbReference>
<keyword evidence="1" id="KW-0997">Cell inner membrane</keyword>
<keyword evidence="4" id="KW-1185">Reference proteome</keyword>
<comment type="subcellular location">
    <subcellularLocation>
        <location evidence="1">Cell inner membrane</location>
    </subcellularLocation>
</comment>
<accession>A0ABP3WKH7</accession>
<dbReference type="Pfam" id="PF03872">
    <property type="entry name" value="RseA_N"/>
    <property type="match status" value="1"/>
</dbReference>
<comment type="function">
    <text evidence="1">An anti-sigma factor for extracytoplasmic function (ECF) sigma factor sigma-E (RpoE). ECF sigma factors are held in an inactive form by an anti-sigma factor until released by regulated intramembrane proteolysis (RIP). RIP occurs when an extracytoplasmic signal triggers a concerted proteolytic cascade to transmit information and elicit cellular responses. The membrane-spanning regulatory substrate protein is first cut periplasmically (site-1 protease, S1P, DegS), then within the membrane itself (site-2 protease, S2P, RseP), while cytoplasmic proteases finish degrading the anti-sigma factor, liberating sigma-E.</text>
</comment>
<comment type="subunit">
    <text evidence="1">Interacts 1:1 with ECF RNA polymerase sigma-E (RpoE); this inhibits the interaction of sigma-E with the RNA polymerase catalytic core and leads to a decreased expression of sigma-E-regulated genes. Interacts with RseB.</text>
</comment>
<dbReference type="InterPro" id="IPR052383">
    <property type="entry name" value="Anti-sigma-E_RseA-like"/>
</dbReference>
<evidence type="ECO:0000313" key="3">
    <source>
        <dbReference type="EMBL" id="GAA0820558.1"/>
    </source>
</evidence>
<dbReference type="PIRSF" id="PIRSF016938">
    <property type="entry name" value="RseA"/>
    <property type="match status" value="1"/>
</dbReference>
<keyword evidence="1" id="KW-1003">Cell membrane</keyword>
<dbReference type="InterPro" id="IPR005572">
    <property type="entry name" value="Anti-sigma_E_RseA_N"/>
</dbReference>
<dbReference type="RefSeq" id="WP_343818000.1">
    <property type="nucleotide sequence ID" value="NZ_BAAAFA010000009.1"/>
</dbReference>
<dbReference type="PANTHER" id="PTHR38104">
    <property type="match status" value="1"/>
</dbReference>
<feature type="domain" description="Anti sigma-E protein RseA N-terminal" evidence="2">
    <location>
        <begin position="7"/>
        <end position="84"/>
    </location>
</feature>
<sequence length="232" mass="25036">MSESKFETLSSLVDDSLSSIDLSKDAKPIDCILKDEELAQSWQNYHLIGDVLRDEMPQSLQLDLSSQIAEAIANEATILSPNSASVTAVADELSDNVAQEAPQVIQAQNRFTAKVKEFIKPAGQIAIAASAAVLMVVGVQQNVADDAAVTPNQIVQPMPLGGYANPVSFNYLSPTQAEQNSIAEKKALASTTQSAGELTHQQKVEQRIAQQRRLQALINDHEQQVKLSSAIK</sequence>
<dbReference type="InterPro" id="IPR036147">
    <property type="entry name" value="Anti-sigma_E_RseA_N_sf"/>
</dbReference>
<dbReference type="PANTHER" id="PTHR38104:SF1">
    <property type="entry name" value="ANTI-SIGMA-E FACTOR RSEA"/>
    <property type="match status" value="1"/>
</dbReference>